<comment type="caution">
    <text evidence="2">The sequence shown here is derived from an EMBL/GenBank/DDBJ whole genome shotgun (WGS) entry which is preliminary data.</text>
</comment>
<reference evidence="2 3" key="1">
    <citation type="submission" date="2018-06" db="EMBL/GenBank/DDBJ databases">
        <title>Phytoactinopolyspora halophila sp. nov., a novel halophilic actinomycete isolated from a saline soil in China.</title>
        <authorList>
            <person name="Tang S.-K."/>
        </authorList>
    </citation>
    <scope>NUCLEOTIDE SEQUENCE [LARGE SCALE GENOMIC DNA]</scope>
    <source>
        <strain evidence="2 3">YIM 96934</strain>
    </source>
</reference>
<keyword evidence="1" id="KW-0812">Transmembrane</keyword>
<sequence>MIGAAAVWSLVYGVIAILWTVTGRGYPLGENDPHASSSLLGAVPADVGAPLFAAVALAGAGIGALMLRMTVVSRVGRVMIIGFGMASAIGWMVIVPDSRALALVGYLPMVVVQAPFDAELRGEFVDTINGVYANHVAVLVGGFLWLAATVIFARRTAGRCENCGRGRRHAAWTAPGAALRWGRIAVAVAVAVPALYALTRWTWIAGFPLGIDDETHAEGMADGTLWAGAWLGSFALVGSILTLGLVQRWGEVFPRWIPGLRGRRVPVMLAVIPASLVSALSVSAGLSMNKAGFADGMLRLTLDSWAVAGPAMLWPVWGVALAAATYAYYLRRRDTCGVCGRGALTGQLP</sequence>
<evidence type="ECO:0000313" key="3">
    <source>
        <dbReference type="Proteomes" id="UP000250462"/>
    </source>
</evidence>
<feature type="transmembrane region" description="Helical" evidence="1">
    <location>
        <begin position="132"/>
        <end position="153"/>
    </location>
</feature>
<protein>
    <submittedName>
        <fullName evidence="2">Uncharacterized protein</fullName>
    </submittedName>
</protein>
<feature type="transmembrane region" description="Helical" evidence="1">
    <location>
        <begin position="306"/>
        <end position="329"/>
    </location>
</feature>
<feature type="transmembrane region" description="Helical" evidence="1">
    <location>
        <begin position="47"/>
        <end position="67"/>
    </location>
</feature>
<proteinExistence type="predicted"/>
<accession>A0A329QPR3</accession>
<evidence type="ECO:0000313" key="2">
    <source>
        <dbReference type="EMBL" id="RAW14156.1"/>
    </source>
</evidence>
<dbReference type="AlphaFoldDB" id="A0A329QPR3"/>
<keyword evidence="1" id="KW-1133">Transmembrane helix</keyword>
<keyword evidence="3" id="KW-1185">Reference proteome</keyword>
<dbReference type="Proteomes" id="UP000250462">
    <property type="component" value="Unassembled WGS sequence"/>
</dbReference>
<keyword evidence="1" id="KW-0472">Membrane</keyword>
<organism evidence="2 3">
    <name type="scientific">Phytoactinopolyspora halophila</name>
    <dbReference type="NCBI Taxonomy" id="1981511"/>
    <lineage>
        <taxon>Bacteria</taxon>
        <taxon>Bacillati</taxon>
        <taxon>Actinomycetota</taxon>
        <taxon>Actinomycetes</taxon>
        <taxon>Jiangellales</taxon>
        <taxon>Jiangellaceae</taxon>
        <taxon>Phytoactinopolyspora</taxon>
    </lineage>
</organism>
<feature type="transmembrane region" description="Helical" evidence="1">
    <location>
        <begin position="184"/>
        <end position="204"/>
    </location>
</feature>
<dbReference type="EMBL" id="QMIG01000009">
    <property type="protein sequence ID" value="RAW14156.1"/>
    <property type="molecule type" value="Genomic_DNA"/>
</dbReference>
<feature type="transmembrane region" description="Helical" evidence="1">
    <location>
        <begin position="74"/>
        <end position="94"/>
    </location>
</feature>
<feature type="transmembrane region" description="Helical" evidence="1">
    <location>
        <begin position="267"/>
        <end position="286"/>
    </location>
</feature>
<dbReference type="OrthoDB" id="2717873at2"/>
<gene>
    <name evidence="2" type="ORF">DPM12_10855</name>
</gene>
<evidence type="ECO:0000256" key="1">
    <source>
        <dbReference type="SAM" id="Phobius"/>
    </source>
</evidence>
<feature type="transmembrane region" description="Helical" evidence="1">
    <location>
        <begin position="224"/>
        <end position="246"/>
    </location>
</feature>
<name>A0A329QPR3_9ACTN</name>